<evidence type="ECO:0000256" key="5">
    <source>
        <dbReference type="ARBA" id="ARBA00022679"/>
    </source>
</evidence>
<dbReference type="PROSITE" id="PS50109">
    <property type="entry name" value="HIS_KIN"/>
    <property type="match status" value="1"/>
</dbReference>
<evidence type="ECO:0000256" key="4">
    <source>
        <dbReference type="ARBA" id="ARBA00022553"/>
    </source>
</evidence>
<dbReference type="Gene3D" id="3.30.450.20">
    <property type="entry name" value="PAS domain"/>
    <property type="match status" value="2"/>
</dbReference>
<dbReference type="SMART" id="SM00388">
    <property type="entry name" value="HisKA"/>
    <property type="match status" value="1"/>
</dbReference>
<dbReference type="InterPro" id="IPR036890">
    <property type="entry name" value="HATPase_C_sf"/>
</dbReference>
<evidence type="ECO:0000259" key="12">
    <source>
        <dbReference type="PROSITE" id="PS50109"/>
    </source>
</evidence>
<accession>A0A4V2E2A9</accession>
<dbReference type="InterPro" id="IPR029016">
    <property type="entry name" value="GAF-like_dom_sf"/>
</dbReference>
<dbReference type="SUPFAM" id="SSF55874">
    <property type="entry name" value="ATPase domain of HSP90 chaperone/DNA topoisomerase II/histidine kinase"/>
    <property type="match status" value="1"/>
</dbReference>
<evidence type="ECO:0000313" key="15">
    <source>
        <dbReference type="Proteomes" id="UP000292459"/>
    </source>
</evidence>
<evidence type="ECO:0000256" key="2">
    <source>
        <dbReference type="ARBA" id="ARBA00006402"/>
    </source>
</evidence>
<dbReference type="SMART" id="SM00065">
    <property type="entry name" value="GAF"/>
    <property type="match status" value="1"/>
</dbReference>
<dbReference type="NCBIfam" id="TIGR00229">
    <property type="entry name" value="sensory_box"/>
    <property type="match status" value="1"/>
</dbReference>
<dbReference type="SUPFAM" id="SSF55785">
    <property type="entry name" value="PYP-like sensor domain (PAS domain)"/>
    <property type="match status" value="2"/>
</dbReference>
<dbReference type="InterPro" id="IPR003594">
    <property type="entry name" value="HATPase_dom"/>
</dbReference>
<feature type="domain" description="Histidine kinase" evidence="12">
    <location>
        <begin position="554"/>
        <end position="810"/>
    </location>
</feature>
<dbReference type="InterPro" id="IPR004358">
    <property type="entry name" value="Sig_transdc_His_kin-like_C"/>
</dbReference>
<dbReference type="PANTHER" id="PTHR43065">
    <property type="entry name" value="SENSOR HISTIDINE KINASE"/>
    <property type="match status" value="1"/>
</dbReference>
<dbReference type="InterPro" id="IPR036097">
    <property type="entry name" value="HisK_dim/P_sf"/>
</dbReference>
<keyword evidence="9" id="KW-0902">Two-component regulatory system</keyword>
<dbReference type="EC" id="2.7.13.3" evidence="3"/>
<evidence type="ECO:0000256" key="10">
    <source>
        <dbReference type="SAM" id="Coils"/>
    </source>
</evidence>
<evidence type="ECO:0000256" key="1">
    <source>
        <dbReference type="ARBA" id="ARBA00000085"/>
    </source>
</evidence>
<keyword evidence="6" id="KW-0547">Nucleotide-binding</keyword>
<name>A0A4V2E2A9_9CYAN</name>
<evidence type="ECO:0000256" key="6">
    <source>
        <dbReference type="ARBA" id="ARBA00022741"/>
    </source>
</evidence>
<dbReference type="Gene3D" id="1.10.287.130">
    <property type="match status" value="1"/>
</dbReference>
<dbReference type="GO" id="GO:0005524">
    <property type="term" value="F:ATP binding"/>
    <property type="evidence" value="ECO:0007669"/>
    <property type="project" value="UniProtKB-KW"/>
</dbReference>
<organism evidence="14 15">
    <name type="scientific">Leptolyngbya iicbica LK</name>
    <dbReference type="NCBI Taxonomy" id="2294035"/>
    <lineage>
        <taxon>Bacteria</taxon>
        <taxon>Bacillati</taxon>
        <taxon>Cyanobacteriota</taxon>
        <taxon>Cyanophyceae</taxon>
        <taxon>Leptolyngbyales</taxon>
        <taxon>Leptolyngbyaceae</taxon>
        <taxon>Leptolyngbya group</taxon>
        <taxon>Leptolyngbya</taxon>
        <taxon>Leptolyngbya iicbica</taxon>
    </lineage>
</organism>
<dbReference type="CDD" id="cd00130">
    <property type="entry name" value="PAS"/>
    <property type="match status" value="1"/>
</dbReference>
<dbReference type="EMBL" id="QVFV01000003">
    <property type="protein sequence ID" value="RZM77716.1"/>
    <property type="molecule type" value="Genomic_DNA"/>
</dbReference>
<dbReference type="PROSITE" id="PS50046">
    <property type="entry name" value="PHYTOCHROME_2"/>
    <property type="match status" value="1"/>
</dbReference>
<dbReference type="InterPro" id="IPR005467">
    <property type="entry name" value="His_kinase_dom"/>
</dbReference>
<dbReference type="InterPro" id="IPR016132">
    <property type="entry name" value="Phyto_chromo_attachment"/>
</dbReference>
<dbReference type="InterPro" id="IPR003661">
    <property type="entry name" value="HisK_dim/P_dom"/>
</dbReference>
<dbReference type="AlphaFoldDB" id="A0A4V2E2A9"/>
<dbReference type="Proteomes" id="UP000292459">
    <property type="component" value="Unassembled WGS sequence"/>
</dbReference>
<evidence type="ECO:0000313" key="14">
    <source>
        <dbReference type="EMBL" id="RZM77716.1"/>
    </source>
</evidence>
<dbReference type="InterPro" id="IPR003018">
    <property type="entry name" value="GAF"/>
</dbReference>
<keyword evidence="4" id="KW-0597">Phosphoprotein</keyword>
<dbReference type="Pfam" id="PF01590">
    <property type="entry name" value="GAF"/>
    <property type="match status" value="1"/>
</dbReference>
<evidence type="ECO:0000256" key="3">
    <source>
        <dbReference type="ARBA" id="ARBA00012438"/>
    </source>
</evidence>
<evidence type="ECO:0000256" key="8">
    <source>
        <dbReference type="ARBA" id="ARBA00022840"/>
    </source>
</evidence>
<dbReference type="SMART" id="SM00387">
    <property type="entry name" value="HATPase_c"/>
    <property type="match status" value="1"/>
</dbReference>
<reference evidence="14 15" key="1">
    <citation type="submission" date="2018-11" db="EMBL/GenBank/DDBJ databases">
        <title>Whole genome sequencing of an environmental sample.</title>
        <authorList>
            <person name="Sarangi A.N."/>
            <person name="Singh D."/>
            <person name="Tripathy S."/>
        </authorList>
    </citation>
    <scope>NUCLEOTIDE SEQUENCE [LARGE SCALE GENOMIC DNA]</scope>
    <source>
        <strain evidence="14 15">Lakshadweep</strain>
    </source>
</reference>
<keyword evidence="15" id="KW-1185">Reference proteome</keyword>
<keyword evidence="5" id="KW-0808">Transferase</keyword>
<dbReference type="SUPFAM" id="SSF55781">
    <property type="entry name" value="GAF domain-like"/>
    <property type="match status" value="1"/>
</dbReference>
<keyword evidence="8" id="KW-0067">ATP-binding</keyword>
<dbReference type="PANTHER" id="PTHR43065:SF10">
    <property type="entry name" value="PEROXIDE STRESS-ACTIVATED HISTIDINE KINASE MAK3"/>
    <property type="match status" value="1"/>
</dbReference>
<dbReference type="Pfam" id="PF02518">
    <property type="entry name" value="HATPase_c"/>
    <property type="match status" value="1"/>
</dbReference>
<feature type="domain" description="PAC" evidence="13">
    <location>
        <begin position="282"/>
        <end position="334"/>
    </location>
</feature>
<comment type="catalytic activity">
    <reaction evidence="1">
        <text>ATP + protein L-histidine = ADP + protein N-phospho-L-histidine.</text>
        <dbReference type="EC" id="2.7.13.3"/>
    </reaction>
</comment>
<dbReference type="GO" id="GO:0000155">
    <property type="term" value="F:phosphorelay sensor kinase activity"/>
    <property type="evidence" value="ECO:0007669"/>
    <property type="project" value="InterPro"/>
</dbReference>
<dbReference type="PROSITE" id="PS50113">
    <property type="entry name" value="PAC"/>
    <property type="match status" value="1"/>
</dbReference>
<dbReference type="Gene3D" id="3.30.565.10">
    <property type="entry name" value="Histidine kinase-like ATPase, C-terminal domain"/>
    <property type="match status" value="1"/>
</dbReference>
<proteinExistence type="inferred from homology"/>
<dbReference type="OrthoDB" id="9773246at2"/>
<keyword evidence="10" id="KW-0175">Coiled coil</keyword>
<comment type="similarity">
    <text evidence="2">In the N-terminal section; belongs to the phytochrome family.</text>
</comment>
<gene>
    <name evidence="14" type="ORF">DYY88_14125</name>
</gene>
<feature type="coiled-coil region" evidence="10">
    <location>
        <begin position="508"/>
        <end position="545"/>
    </location>
</feature>
<sequence length="813" mass="90799">MDAAATRSTLPDALKKLVAGSPEWMVLFDRDRRYCQASPPLAAALDASNLAWLGRHNTELAELAKQAGLPKVWRKYWQQVEDALMTVQQQRKAEKRVHALPNEDGDLQLCEVSYTPICDAQGQVESVVSISHPTVVPQGLYESEGKSLTAAQLEAYPDAIVGAEMPDLTAASLAHVPTPLAAAASPLASRLPIPAVVQPGLQVHQTAEFLQVVLDNIPQYIFWKNLDSVYLGCNQRWAEMAGFNNPSEVVGITDADLPWTPEEAAWYLKCDRRVMATDTPMLRIKESQMQADGKLSWRETSKLPLHDAQGNVVGLLGTIEDITERKIAEDLLKQSEATYRKLAKQEELLNQISQQIRQSLSVAEIQQRTVQEVRQLFHVDRMLIYRFDEDWLGRVVTESVEAPWRSLLDEESQDSCFPEEHAAMYLQGRVRTIPNVATAELDECHRDFLLGMQVQANAIVPILVRDELWGLLIAHQCSGPRDWQDEEIKLLNALAAQVSIAIQQAELYAQTKQSGELAQQKAAELENALQTLQKTQTQLVQTEKMSGLGQMVAGIAHEINNPVNFIYGNIPHIKEHLTDLTDLLSLYRENYPEPVEAVEEFIEEIDLDYVLEDLSKILKSFQIGSQRIQQIVTSLRTFSRLDEAEKKDVDLHDGIDSTLLILQHRLKAKSDRSVIEVSKDYADLPLVECYPSQLNQVFMNILGNGIDALEQEMATGARADKTEPPTIAISTQQLPGEVLICIRDNGPGIDEKHRARLFDPFFTTKPIGKGTGLGLSISHQIVTERHGGRLIVISEIGQGTEFQIYVPLAHTPL</sequence>
<dbReference type="InterPro" id="IPR000014">
    <property type="entry name" value="PAS"/>
</dbReference>
<dbReference type="InterPro" id="IPR000700">
    <property type="entry name" value="PAS-assoc_C"/>
</dbReference>
<feature type="domain" description="Phytochrome chromophore attachment site" evidence="11">
    <location>
        <begin position="361"/>
        <end position="497"/>
    </location>
</feature>
<dbReference type="RefSeq" id="WP_052288400.1">
    <property type="nucleotide sequence ID" value="NZ_QVFV01000003.1"/>
</dbReference>
<dbReference type="Gene3D" id="3.30.450.40">
    <property type="match status" value="2"/>
</dbReference>
<comment type="caution">
    <text evidence="14">The sequence shown here is derived from an EMBL/GenBank/DDBJ whole genome shotgun (WGS) entry which is preliminary data.</text>
</comment>
<evidence type="ECO:0000256" key="9">
    <source>
        <dbReference type="ARBA" id="ARBA00023012"/>
    </source>
</evidence>
<dbReference type="SUPFAM" id="SSF47384">
    <property type="entry name" value="Homodimeric domain of signal transducing histidine kinase"/>
    <property type="match status" value="1"/>
</dbReference>
<dbReference type="Pfam" id="PF00512">
    <property type="entry name" value="HisKA"/>
    <property type="match status" value="1"/>
</dbReference>
<dbReference type="Pfam" id="PF08448">
    <property type="entry name" value="PAS_4"/>
    <property type="match status" value="2"/>
</dbReference>
<dbReference type="InterPro" id="IPR013656">
    <property type="entry name" value="PAS_4"/>
</dbReference>
<keyword evidence="7" id="KW-0418">Kinase</keyword>
<dbReference type="CDD" id="cd00082">
    <property type="entry name" value="HisKA"/>
    <property type="match status" value="1"/>
</dbReference>
<dbReference type="PRINTS" id="PR00344">
    <property type="entry name" value="BCTRLSENSOR"/>
</dbReference>
<evidence type="ECO:0000259" key="11">
    <source>
        <dbReference type="PROSITE" id="PS50046"/>
    </source>
</evidence>
<evidence type="ECO:0000256" key="7">
    <source>
        <dbReference type="ARBA" id="ARBA00022777"/>
    </source>
</evidence>
<evidence type="ECO:0000259" key="13">
    <source>
        <dbReference type="PROSITE" id="PS50113"/>
    </source>
</evidence>
<dbReference type="InterPro" id="IPR035965">
    <property type="entry name" value="PAS-like_dom_sf"/>
</dbReference>
<protein>
    <recommendedName>
        <fullName evidence="3">histidine kinase</fullName>
        <ecNumber evidence="3">2.7.13.3</ecNumber>
    </recommendedName>
</protein>